<reference evidence="1 2" key="1">
    <citation type="journal article" date="2019" name="Nat. Ecol. Evol.">
        <title>Megaphylogeny resolves global patterns of mushroom evolution.</title>
        <authorList>
            <person name="Varga T."/>
            <person name="Krizsan K."/>
            <person name="Foldi C."/>
            <person name="Dima B."/>
            <person name="Sanchez-Garcia M."/>
            <person name="Sanchez-Ramirez S."/>
            <person name="Szollosi G.J."/>
            <person name="Szarkandi J.G."/>
            <person name="Papp V."/>
            <person name="Albert L."/>
            <person name="Andreopoulos W."/>
            <person name="Angelini C."/>
            <person name="Antonin V."/>
            <person name="Barry K.W."/>
            <person name="Bougher N.L."/>
            <person name="Buchanan P."/>
            <person name="Buyck B."/>
            <person name="Bense V."/>
            <person name="Catcheside P."/>
            <person name="Chovatia M."/>
            <person name="Cooper J."/>
            <person name="Damon W."/>
            <person name="Desjardin D."/>
            <person name="Finy P."/>
            <person name="Geml J."/>
            <person name="Haridas S."/>
            <person name="Hughes K."/>
            <person name="Justo A."/>
            <person name="Karasinski D."/>
            <person name="Kautmanova I."/>
            <person name="Kiss B."/>
            <person name="Kocsube S."/>
            <person name="Kotiranta H."/>
            <person name="LaButti K.M."/>
            <person name="Lechner B.E."/>
            <person name="Liimatainen K."/>
            <person name="Lipzen A."/>
            <person name="Lukacs Z."/>
            <person name="Mihaltcheva S."/>
            <person name="Morgado L.N."/>
            <person name="Niskanen T."/>
            <person name="Noordeloos M.E."/>
            <person name="Ohm R.A."/>
            <person name="Ortiz-Santana B."/>
            <person name="Ovrebo C."/>
            <person name="Racz N."/>
            <person name="Riley R."/>
            <person name="Savchenko A."/>
            <person name="Shiryaev A."/>
            <person name="Soop K."/>
            <person name="Spirin V."/>
            <person name="Szebenyi C."/>
            <person name="Tomsovsky M."/>
            <person name="Tulloss R.E."/>
            <person name="Uehling J."/>
            <person name="Grigoriev I.V."/>
            <person name="Vagvolgyi C."/>
            <person name="Papp T."/>
            <person name="Martin F.M."/>
            <person name="Miettinen O."/>
            <person name="Hibbett D.S."/>
            <person name="Nagy L.G."/>
        </authorList>
    </citation>
    <scope>NUCLEOTIDE SEQUENCE [LARGE SCALE GENOMIC DNA]</scope>
    <source>
        <strain evidence="1 2">CBS 962.96</strain>
    </source>
</reference>
<sequence length="186" mass="20704">MVISGNGKSSAGTTVFSAPAWNEWFSRFWWFIGQSGRKTKNMGIDNKHGNVDRDLGEVTWGRHLFVHCDIPDKRYISVLTHRCSLQHPSHSHIPPHYFDPSFPSTPTYYIPGKARATEFHRWSGFITRTTGTGSPHAGLGQGRGVIGVQSPARVVPPTSSLSESFPSVPTTALADPLMVYPLYCYW</sequence>
<protein>
    <submittedName>
        <fullName evidence="1">Uncharacterized protein</fullName>
    </submittedName>
</protein>
<evidence type="ECO:0000313" key="2">
    <source>
        <dbReference type="Proteomes" id="UP000297245"/>
    </source>
</evidence>
<organism evidence="1 2">
    <name type="scientific">Dendrothele bispora (strain CBS 962.96)</name>
    <dbReference type="NCBI Taxonomy" id="1314807"/>
    <lineage>
        <taxon>Eukaryota</taxon>
        <taxon>Fungi</taxon>
        <taxon>Dikarya</taxon>
        <taxon>Basidiomycota</taxon>
        <taxon>Agaricomycotina</taxon>
        <taxon>Agaricomycetes</taxon>
        <taxon>Agaricomycetidae</taxon>
        <taxon>Agaricales</taxon>
        <taxon>Agaricales incertae sedis</taxon>
        <taxon>Dendrothele</taxon>
    </lineage>
</organism>
<dbReference type="AlphaFoldDB" id="A0A4S8MP34"/>
<dbReference type="EMBL" id="ML179054">
    <property type="protein sequence ID" value="THV04665.1"/>
    <property type="molecule type" value="Genomic_DNA"/>
</dbReference>
<keyword evidence="2" id="KW-1185">Reference proteome</keyword>
<dbReference type="Proteomes" id="UP000297245">
    <property type="component" value="Unassembled WGS sequence"/>
</dbReference>
<evidence type="ECO:0000313" key="1">
    <source>
        <dbReference type="EMBL" id="THV04665.1"/>
    </source>
</evidence>
<gene>
    <name evidence="1" type="ORF">K435DRAFT_850742</name>
</gene>
<proteinExistence type="predicted"/>
<name>A0A4S8MP34_DENBC</name>
<accession>A0A4S8MP34</accession>